<accession>A0A1J5PK35</accession>
<dbReference type="InterPro" id="IPR010982">
    <property type="entry name" value="Lambda_DNA-bd_dom_sf"/>
</dbReference>
<feature type="domain" description="HTH cro/C1-type" evidence="1">
    <location>
        <begin position="18"/>
        <end position="72"/>
    </location>
</feature>
<sequence length="181" mass="20090">MAVSKQAALETLDLSERLRFVMTMHKLSVSELAANAGVSKSAMEKYLSGPSVPRATAIASLCIELGINAEWLLFGRPDNDLRLVRRESENGIVALLNELKQPGTLSENFAKLGIGTSEWRKFTWEVGNERAVEIANRVANARIEARKQEAAGIREVRLDDVPFRGMSEAEFQANRTTDDDR</sequence>
<reference evidence="2" key="1">
    <citation type="submission" date="2016-10" db="EMBL/GenBank/DDBJ databases">
        <title>Sequence of Gallionella enrichment culture.</title>
        <authorList>
            <person name="Poehlein A."/>
            <person name="Muehling M."/>
            <person name="Daniel R."/>
        </authorList>
    </citation>
    <scope>NUCLEOTIDE SEQUENCE</scope>
</reference>
<dbReference type="GO" id="GO:0003677">
    <property type="term" value="F:DNA binding"/>
    <property type="evidence" value="ECO:0007669"/>
    <property type="project" value="InterPro"/>
</dbReference>
<dbReference type="SUPFAM" id="SSF47413">
    <property type="entry name" value="lambda repressor-like DNA-binding domains"/>
    <property type="match status" value="1"/>
</dbReference>
<dbReference type="EMBL" id="MLJW01005622">
    <property type="protein sequence ID" value="OIQ67916.1"/>
    <property type="molecule type" value="Genomic_DNA"/>
</dbReference>
<organism evidence="2">
    <name type="scientific">mine drainage metagenome</name>
    <dbReference type="NCBI Taxonomy" id="410659"/>
    <lineage>
        <taxon>unclassified sequences</taxon>
        <taxon>metagenomes</taxon>
        <taxon>ecological metagenomes</taxon>
    </lineage>
</organism>
<name>A0A1J5PK35_9ZZZZ</name>
<dbReference type="AlphaFoldDB" id="A0A1J5PK35"/>
<evidence type="ECO:0000259" key="1">
    <source>
        <dbReference type="PROSITE" id="PS50943"/>
    </source>
</evidence>
<evidence type="ECO:0000313" key="2">
    <source>
        <dbReference type="EMBL" id="OIQ67916.1"/>
    </source>
</evidence>
<comment type="caution">
    <text evidence="2">The sequence shown here is derived from an EMBL/GenBank/DDBJ whole genome shotgun (WGS) entry which is preliminary data.</text>
</comment>
<protein>
    <submittedName>
        <fullName evidence="2">Helix-turn-helix domain protein</fullName>
    </submittedName>
</protein>
<dbReference type="PROSITE" id="PS50943">
    <property type="entry name" value="HTH_CROC1"/>
    <property type="match status" value="1"/>
</dbReference>
<dbReference type="CDD" id="cd00093">
    <property type="entry name" value="HTH_XRE"/>
    <property type="match status" value="1"/>
</dbReference>
<proteinExistence type="predicted"/>
<dbReference type="InterPro" id="IPR001387">
    <property type="entry name" value="Cro/C1-type_HTH"/>
</dbReference>
<dbReference type="Gene3D" id="1.10.260.40">
    <property type="entry name" value="lambda repressor-like DNA-binding domains"/>
    <property type="match status" value="1"/>
</dbReference>
<dbReference type="SMART" id="SM00530">
    <property type="entry name" value="HTH_XRE"/>
    <property type="match status" value="1"/>
</dbReference>
<gene>
    <name evidence="2" type="ORF">GALL_505030</name>
</gene>